<reference evidence="5" key="1">
    <citation type="journal article" date="2014" name="Proc. Natl. Acad. Sci. U.S.A.">
        <title>Extensive sampling of basidiomycete genomes demonstrates inadequacy of the white-rot/brown-rot paradigm for wood decay fungi.</title>
        <authorList>
            <person name="Riley R."/>
            <person name="Salamov A.A."/>
            <person name="Brown D.W."/>
            <person name="Nagy L.G."/>
            <person name="Floudas D."/>
            <person name="Held B.W."/>
            <person name="Levasseur A."/>
            <person name="Lombard V."/>
            <person name="Morin E."/>
            <person name="Otillar R."/>
            <person name="Lindquist E.A."/>
            <person name="Sun H."/>
            <person name="LaButti K.M."/>
            <person name="Schmutz J."/>
            <person name="Jabbour D."/>
            <person name="Luo H."/>
            <person name="Baker S.E."/>
            <person name="Pisabarro A.G."/>
            <person name="Walton J.D."/>
            <person name="Blanchette R.A."/>
            <person name="Henrissat B."/>
            <person name="Martin F."/>
            <person name="Cullen D."/>
            <person name="Hibbett D.S."/>
            <person name="Grigoriev I.V."/>
        </authorList>
    </citation>
    <scope>NUCLEOTIDE SEQUENCE [LARGE SCALE GENOMIC DNA]</scope>
    <source>
        <strain evidence="5">CBS 339.88</strain>
    </source>
</reference>
<sequence length="522" mass="55709">MNTAPDAFLLLSLPGASLASTTARTETGVLKLECVSLPNPNSKDSQDHNVYLVLRLNAAETPIDPASVVRRSESAGLRTYSFAGTQTYPTDLTLAIKVPRSNSELENLNTFENILQQYVVDYHDTSSTVPPTIAGQSTTVDIKSGSKDLRGHLVMVNEDTGEVVGEVEDKFRIKEEPAMHERGHENDPVIIEVDEDSARRSDANALEAFAILVPPDQRNWITASANIVSHAISMTTNLLLTTITTASSLYISHSSPSPHHSGAPTPTGSKGPSLAPPPLPPRALVFLTSEKTRKGLSTVHTISGEAVKVSANTIRLLDKMIRRAMGANPKRQQYFAHGTPLAGPSSASLVGPPLPPLTPSPFSRGYASPPPYSPSGGKSSSPGPEKPSLPPRRSMTSVPSHSGAVHVPQANVPPQLPPRLKTKDHLIISADLILSTIDSSTRKMLDVGTEQIGRVVGHKYGPEAAQSSLLMAGTAKNVGLVYVDMRGIGRRALLRRAGMTFVKARMSSSKPVPQQPQVAPPK</sequence>
<dbReference type="STRING" id="685588.A0A067TFK3"/>
<evidence type="ECO:0000256" key="1">
    <source>
        <dbReference type="SAM" id="MobiDB-lite"/>
    </source>
</evidence>
<feature type="chain" id="PRO_5001649071" description="Senescence domain-containing protein" evidence="2">
    <location>
        <begin position="20"/>
        <end position="522"/>
    </location>
</feature>
<feature type="signal peptide" evidence="2">
    <location>
        <begin position="1"/>
        <end position="19"/>
    </location>
</feature>
<feature type="domain" description="Senescence" evidence="3">
    <location>
        <begin position="219"/>
        <end position="498"/>
    </location>
</feature>
<keyword evidence="2" id="KW-0732">Signal</keyword>
<evidence type="ECO:0000256" key="2">
    <source>
        <dbReference type="SAM" id="SignalP"/>
    </source>
</evidence>
<dbReference type="EMBL" id="KL142370">
    <property type="protein sequence ID" value="KDR81921.1"/>
    <property type="molecule type" value="Genomic_DNA"/>
</dbReference>
<keyword evidence="5" id="KW-1185">Reference proteome</keyword>
<dbReference type="InterPro" id="IPR009686">
    <property type="entry name" value="Senescence/spartin_C"/>
</dbReference>
<protein>
    <recommendedName>
        <fullName evidence="3">Senescence domain-containing protein</fullName>
    </recommendedName>
</protein>
<feature type="region of interest" description="Disordered" evidence="1">
    <location>
        <begin position="335"/>
        <end position="417"/>
    </location>
</feature>
<dbReference type="Pfam" id="PF06911">
    <property type="entry name" value="Senescence"/>
    <property type="match status" value="1"/>
</dbReference>
<gene>
    <name evidence="4" type="ORF">GALMADRAFT_135312</name>
</gene>
<feature type="compositionally biased region" description="Low complexity" evidence="1">
    <location>
        <begin position="374"/>
        <end position="383"/>
    </location>
</feature>
<feature type="region of interest" description="Disordered" evidence="1">
    <location>
        <begin position="252"/>
        <end position="282"/>
    </location>
</feature>
<evidence type="ECO:0000313" key="4">
    <source>
        <dbReference type="EMBL" id="KDR81921.1"/>
    </source>
</evidence>
<proteinExistence type="predicted"/>
<name>A0A067TFK3_GALM3</name>
<organism evidence="4 5">
    <name type="scientific">Galerina marginata (strain CBS 339.88)</name>
    <dbReference type="NCBI Taxonomy" id="685588"/>
    <lineage>
        <taxon>Eukaryota</taxon>
        <taxon>Fungi</taxon>
        <taxon>Dikarya</taxon>
        <taxon>Basidiomycota</taxon>
        <taxon>Agaricomycotina</taxon>
        <taxon>Agaricomycetes</taxon>
        <taxon>Agaricomycetidae</taxon>
        <taxon>Agaricales</taxon>
        <taxon>Agaricineae</taxon>
        <taxon>Strophariaceae</taxon>
        <taxon>Galerina</taxon>
    </lineage>
</organism>
<dbReference type="OrthoDB" id="20821at2759"/>
<accession>A0A067TFK3</accession>
<dbReference type="Proteomes" id="UP000027222">
    <property type="component" value="Unassembled WGS sequence"/>
</dbReference>
<dbReference type="HOGENOM" id="CLU_535408_0_0_1"/>
<evidence type="ECO:0000259" key="3">
    <source>
        <dbReference type="Pfam" id="PF06911"/>
    </source>
</evidence>
<feature type="compositionally biased region" description="Low complexity" evidence="1">
    <location>
        <begin position="252"/>
        <end position="261"/>
    </location>
</feature>
<dbReference type="AlphaFoldDB" id="A0A067TFK3"/>
<evidence type="ECO:0000313" key="5">
    <source>
        <dbReference type="Proteomes" id="UP000027222"/>
    </source>
</evidence>